<accession>A0A2N1NZC5</accession>
<feature type="compositionally biased region" description="Polar residues" evidence="1">
    <location>
        <begin position="1"/>
        <end position="11"/>
    </location>
</feature>
<proteinExistence type="predicted"/>
<evidence type="ECO:0000313" key="3">
    <source>
        <dbReference type="Proteomes" id="UP000233469"/>
    </source>
</evidence>
<dbReference type="AlphaFoldDB" id="A0A2N1NZC5"/>
<protein>
    <submittedName>
        <fullName evidence="2">Uncharacterized protein</fullName>
    </submittedName>
</protein>
<evidence type="ECO:0000256" key="1">
    <source>
        <dbReference type="SAM" id="MobiDB-lite"/>
    </source>
</evidence>
<comment type="caution">
    <text evidence="2">The sequence shown here is derived from an EMBL/GenBank/DDBJ whole genome shotgun (WGS) entry which is preliminary data.</text>
</comment>
<dbReference type="Proteomes" id="UP000233469">
    <property type="component" value="Unassembled WGS sequence"/>
</dbReference>
<reference evidence="2 3" key="1">
    <citation type="submission" date="2016-04" db="EMBL/GenBank/DDBJ databases">
        <title>Genome analyses suggest a sexual origin of heterokaryosis in a supposedly ancient asexual fungus.</title>
        <authorList>
            <person name="Ropars J."/>
            <person name="Sedzielewska K."/>
            <person name="Noel J."/>
            <person name="Charron P."/>
            <person name="Farinelli L."/>
            <person name="Marton T."/>
            <person name="Kruger M."/>
            <person name="Pelin A."/>
            <person name="Brachmann A."/>
            <person name="Corradi N."/>
        </authorList>
    </citation>
    <scope>NUCLEOTIDE SEQUENCE [LARGE SCALE GENOMIC DNA]</scope>
    <source>
        <strain evidence="2 3">C2</strain>
    </source>
</reference>
<organism evidence="2 3">
    <name type="scientific">Rhizophagus irregularis</name>
    <dbReference type="NCBI Taxonomy" id="588596"/>
    <lineage>
        <taxon>Eukaryota</taxon>
        <taxon>Fungi</taxon>
        <taxon>Fungi incertae sedis</taxon>
        <taxon>Mucoromycota</taxon>
        <taxon>Glomeromycotina</taxon>
        <taxon>Glomeromycetes</taxon>
        <taxon>Glomerales</taxon>
        <taxon>Glomeraceae</taxon>
        <taxon>Rhizophagus</taxon>
    </lineage>
</organism>
<sequence>MDFVNFNSGINHESDENEEQKSAQRGKKEAKEQSKKGKRKRERPTNNKISKYKMKWKDESIKDKDDLIFEYHLFI</sequence>
<dbReference type="EMBL" id="LLXL01000051">
    <property type="protein sequence ID" value="PKK79259.1"/>
    <property type="molecule type" value="Genomic_DNA"/>
</dbReference>
<gene>
    <name evidence="2" type="ORF">RhiirC2_769335</name>
</gene>
<reference evidence="2 3" key="2">
    <citation type="submission" date="2017-10" db="EMBL/GenBank/DDBJ databases">
        <title>Extensive intraspecific genome diversity in a model arbuscular mycorrhizal fungus.</title>
        <authorList>
            <person name="Chen E.C.H."/>
            <person name="Morin E."/>
            <person name="Baudet D."/>
            <person name="Noel J."/>
            <person name="Ndikumana S."/>
            <person name="Charron P."/>
            <person name="St-Onge C."/>
            <person name="Giorgi J."/>
            <person name="Grigoriev I.V."/>
            <person name="Roux C."/>
            <person name="Martin F.M."/>
            <person name="Corradi N."/>
        </authorList>
    </citation>
    <scope>NUCLEOTIDE SEQUENCE [LARGE SCALE GENOMIC DNA]</scope>
    <source>
        <strain evidence="2 3">C2</strain>
    </source>
</reference>
<evidence type="ECO:0000313" key="2">
    <source>
        <dbReference type="EMBL" id="PKK79259.1"/>
    </source>
</evidence>
<name>A0A2N1NZC5_9GLOM</name>
<feature type="compositionally biased region" description="Basic and acidic residues" evidence="1">
    <location>
        <begin position="19"/>
        <end position="35"/>
    </location>
</feature>
<feature type="region of interest" description="Disordered" evidence="1">
    <location>
        <begin position="1"/>
        <end position="51"/>
    </location>
</feature>